<dbReference type="InterPro" id="IPR036691">
    <property type="entry name" value="Endo/exonu/phosph_ase_sf"/>
</dbReference>
<dbReference type="CTD" id="20200997"/>
<protein>
    <recommendedName>
        <fullName evidence="4">Endonuclease/exonuclease/phosphatase domain-containing protein</fullName>
    </recommendedName>
</protein>
<evidence type="ECO:0000313" key="2">
    <source>
        <dbReference type="EnsemblMetazoa" id="HelroP165387"/>
    </source>
</evidence>
<reference evidence="3" key="1">
    <citation type="submission" date="2012-12" db="EMBL/GenBank/DDBJ databases">
        <authorList>
            <person name="Hellsten U."/>
            <person name="Grimwood J."/>
            <person name="Chapman J.A."/>
            <person name="Shapiro H."/>
            <person name="Aerts A."/>
            <person name="Otillar R.P."/>
            <person name="Terry A.Y."/>
            <person name="Boore J.L."/>
            <person name="Simakov O."/>
            <person name="Marletaz F."/>
            <person name="Cho S.-J."/>
            <person name="Edsinger-Gonzales E."/>
            <person name="Havlak P."/>
            <person name="Kuo D.-H."/>
            <person name="Larsson T."/>
            <person name="Lv J."/>
            <person name="Arendt D."/>
            <person name="Savage R."/>
            <person name="Osoegawa K."/>
            <person name="de Jong P."/>
            <person name="Lindberg D.R."/>
            <person name="Seaver E.C."/>
            <person name="Weisblat D.A."/>
            <person name="Putnam N.H."/>
            <person name="Grigoriev I.V."/>
            <person name="Rokhsar D.S."/>
        </authorList>
    </citation>
    <scope>NUCLEOTIDE SEQUENCE</scope>
</reference>
<dbReference type="Proteomes" id="UP000015101">
    <property type="component" value="Unassembled WGS sequence"/>
</dbReference>
<dbReference type="Gene3D" id="3.60.10.10">
    <property type="entry name" value="Endonuclease/exonuclease/phosphatase"/>
    <property type="match status" value="1"/>
</dbReference>
<evidence type="ECO:0000313" key="1">
    <source>
        <dbReference type="EMBL" id="ESN91361.1"/>
    </source>
</evidence>
<dbReference type="EMBL" id="AMQM01002041">
    <property type="status" value="NOT_ANNOTATED_CDS"/>
    <property type="molecule type" value="Genomic_DNA"/>
</dbReference>
<dbReference type="OrthoDB" id="6107840at2759"/>
<sequence length="254" mass="28686">MATHFKKDRSGRRRGGGVVIYLKSSISSQIHIVSPHAINDALKTLCLKCFIDSEPYFICAIYHPPNHPSYEVSTLMGYIDELSNTALGSGSKLIIVGDFNQLDHHSILQKGLHPIFLGPTHQGFQTFYALKILLPHGLRGFKLFDITESLLISNIKYAALPWSGFATQLQQLQSLIKKLIRFDYLPASYLTVTQIFNTLDSKITTTTSSIFFYHQLKLQHTTFVNANITINSPPNLHIRKRPSSQDTLKHIHIQ</sequence>
<evidence type="ECO:0000313" key="3">
    <source>
        <dbReference type="Proteomes" id="UP000015101"/>
    </source>
</evidence>
<reference evidence="2" key="3">
    <citation type="submission" date="2015-06" db="UniProtKB">
        <authorList>
            <consortium name="EnsemblMetazoa"/>
        </authorList>
    </citation>
    <scope>IDENTIFICATION</scope>
</reference>
<name>T1EWP7_HELRO</name>
<evidence type="ECO:0008006" key="4">
    <source>
        <dbReference type="Google" id="ProtNLM"/>
    </source>
</evidence>
<dbReference type="KEGG" id="hro:HELRODRAFT_165387"/>
<reference evidence="1 3" key="2">
    <citation type="journal article" date="2013" name="Nature">
        <title>Insights into bilaterian evolution from three spiralian genomes.</title>
        <authorList>
            <person name="Simakov O."/>
            <person name="Marletaz F."/>
            <person name="Cho S.J."/>
            <person name="Edsinger-Gonzales E."/>
            <person name="Havlak P."/>
            <person name="Hellsten U."/>
            <person name="Kuo D.H."/>
            <person name="Larsson T."/>
            <person name="Lv J."/>
            <person name="Arendt D."/>
            <person name="Savage R."/>
            <person name="Osoegawa K."/>
            <person name="de Jong P."/>
            <person name="Grimwood J."/>
            <person name="Chapman J.A."/>
            <person name="Shapiro H."/>
            <person name="Aerts A."/>
            <person name="Otillar R.P."/>
            <person name="Terry A.Y."/>
            <person name="Boore J.L."/>
            <person name="Grigoriev I.V."/>
            <person name="Lindberg D.R."/>
            <person name="Seaver E.C."/>
            <person name="Weisblat D.A."/>
            <person name="Putnam N.H."/>
            <person name="Rokhsar D.S."/>
        </authorList>
    </citation>
    <scope>NUCLEOTIDE SEQUENCE</scope>
</reference>
<dbReference type="PANTHER" id="PTHR47510:SF3">
    <property type="entry name" value="ENDO_EXONUCLEASE_PHOSPHATASE DOMAIN-CONTAINING PROTEIN"/>
    <property type="match status" value="1"/>
</dbReference>
<keyword evidence="3" id="KW-1185">Reference proteome</keyword>
<dbReference type="EnsemblMetazoa" id="HelroT165387">
    <property type="protein sequence ID" value="HelroP165387"/>
    <property type="gene ID" value="HelroG165387"/>
</dbReference>
<proteinExistence type="predicted"/>
<accession>T1EWP7</accession>
<dbReference type="EMBL" id="KB097700">
    <property type="protein sequence ID" value="ESN91361.1"/>
    <property type="molecule type" value="Genomic_DNA"/>
</dbReference>
<dbReference type="InParanoid" id="T1EWP7"/>
<dbReference type="SUPFAM" id="SSF56219">
    <property type="entry name" value="DNase I-like"/>
    <property type="match status" value="1"/>
</dbReference>
<organism evidence="2 3">
    <name type="scientific">Helobdella robusta</name>
    <name type="common">Californian leech</name>
    <dbReference type="NCBI Taxonomy" id="6412"/>
    <lineage>
        <taxon>Eukaryota</taxon>
        <taxon>Metazoa</taxon>
        <taxon>Spiralia</taxon>
        <taxon>Lophotrochozoa</taxon>
        <taxon>Annelida</taxon>
        <taxon>Clitellata</taxon>
        <taxon>Hirudinea</taxon>
        <taxon>Rhynchobdellida</taxon>
        <taxon>Glossiphoniidae</taxon>
        <taxon>Helobdella</taxon>
    </lineage>
</organism>
<dbReference type="HOGENOM" id="CLU_1095300_0_0_1"/>
<gene>
    <name evidence="2" type="primary">20200997</name>
    <name evidence="1" type="ORF">HELRODRAFT_165387</name>
</gene>
<dbReference type="RefSeq" id="XP_009030228.1">
    <property type="nucleotide sequence ID" value="XM_009031980.1"/>
</dbReference>
<dbReference type="AlphaFoldDB" id="T1EWP7"/>
<dbReference type="PANTHER" id="PTHR47510">
    <property type="entry name" value="REVERSE TRANSCRIPTASE DOMAIN-CONTAINING PROTEIN"/>
    <property type="match status" value="1"/>
</dbReference>
<dbReference type="GeneID" id="20200997"/>